<keyword evidence="2" id="KW-1185">Reference proteome</keyword>
<evidence type="ECO:0000313" key="2">
    <source>
        <dbReference type="Proteomes" id="UP000634136"/>
    </source>
</evidence>
<gene>
    <name evidence="1" type="ORF">G2W53_012949</name>
</gene>
<comment type="caution">
    <text evidence="1">The sequence shown here is derived from an EMBL/GenBank/DDBJ whole genome shotgun (WGS) entry which is preliminary data.</text>
</comment>
<dbReference type="AlphaFoldDB" id="A0A834WS10"/>
<sequence>MEITCEDVEEKRRHRRARS</sequence>
<dbReference type="EMBL" id="JAAIUW010000005">
    <property type="protein sequence ID" value="KAF7830616.1"/>
    <property type="molecule type" value="Genomic_DNA"/>
</dbReference>
<dbReference type="Proteomes" id="UP000634136">
    <property type="component" value="Unassembled WGS sequence"/>
</dbReference>
<name>A0A834WS10_9FABA</name>
<organism evidence="1 2">
    <name type="scientific">Senna tora</name>
    <dbReference type="NCBI Taxonomy" id="362788"/>
    <lineage>
        <taxon>Eukaryota</taxon>
        <taxon>Viridiplantae</taxon>
        <taxon>Streptophyta</taxon>
        <taxon>Embryophyta</taxon>
        <taxon>Tracheophyta</taxon>
        <taxon>Spermatophyta</taxon>
        <taxon>Magnoliopsida</taxon>
        <taxon>eudicotyledons</taxon>
        <taxon>Gunneridae</taxon>
        <taxon>Pentapetalae</taxon>
        <taxon>rosids</taxon>
        <taxon>fabids</taxon>
        <taxon>Fabales</taxon>
        <taxon>Fabaceae</taxon>
        <taxon>Caesalpinioideae</taxon>
        <taxon>Cassia clade</taxon>
        <taxon>Senna</taxon>
    </lineage>
</organism>
<evidence type="ECO:0000313" key="1">
    <source>
        <dbReference type="EMBL" id="KAF7830616.1"/>
    </source>
</evidence>
<reference evidence="1" key="1">
    <citation type="submission" date="2020-09" db="EMBL/GenBank/DDBJ databases">
        <title>Genome-Enabled Discovery of Anthraquinone Biosynthesis in Senna tora.</title>
        <authorList>
            <person name="Kang S.-H."/>
            <person name="Pandey R.P."/>
            <person name="Lee C.-M."/>
            <person name="Sim J.-S."/>
            <person name="Jeong J.-T."/>
            <person name="Choi B.-S."/>
            <person name="Jung M."/>
            <person name="Ginzburg D."/>
            <person name="Zhao K."/>
            <person name="Won S.Y."/>
            <person name="Oh T.-J."/>
            <person name="Yu Y."/>
            <person name="Kim N.-H."/>
            <person name="Lee O.R."/>
            <person name="Lee T.-H."/>
            <person name="Bashyal P."/>
            <person name="Kim T.-S."/>
            <person name="Lee W.-H."/>
            <person name="Kawkins C."/>
            <person name="Kim C.-K."/>
            <person name="Kim J.S."/>
            <person name="Ahn B.O."/>
            <person name="Rhee S.Y."/>
            <person name="Sohng J.K."/>
        </authorList>
    </citation>
    <scope>NUCLEOTIDE SEQUENCE</scope>
    <source>
        <tissue evidence="1">Leaf</tissue>
    </source>
</reference>
<accession>A0A834WS10</accession>
<protein>
    <submittedName>
        <fullName evidence="1">Uncharacterized protein</fullName>
    </submittedName>
</protein>
<proteinExistence type="predicted"/>